<dbReference type="AlphaFoldDB" id="A0A8T1VDP6"/>
<dbReference type="Proteomes" id="UP000694044">
    <property type="component" value="Unassembled WGS sequence"/>
</dbReference>
<feature type="compositionally biased region" description="Polar residues" evidence="1">
    <location>
        <begin position="113"/>
        <end position="128"/>
    </location>
</feature>
<feature type="region of interest" description="Disordered" evidence="1">
    <location>
        <begin position="215"/>
        <end position="290"/>
    </location>
</feature>
<organism evidence="2 3">
    <name type="scientific">Phytophthora pseudosyringae</name>
    <dbReference type="NCBI Taxonomy" id="221518"/>
    <lineage>
        <taxon>Eukaryota</taxon>
        <taxon>Sar</taxon>
        <taxon>Stramenopiles</taxon>
        <taxon>Oomycota</taxon>
        <taxon>Peronosporomycetes</taxon>
        <taxon>Peronosporales</taxon>
        <taxon>Peronosporaceae</taxon>
        <taxon>Phytophthora</taxon>
    </lineage>
</organism>
<comment type="caution">
    <text evidence="2">The sequence shown here is derived from an EMBL/GenBank/DDBJ whole genome shotgun (WGS) entry which is preliminary data.</text>
</comment>
<sequence>MRTSPSTKEKRERRQSSVKKPPSTAETGQRTSKASADERIKAAPASPVTEGALDASLAASHNENTRPNDGEVNDGITTASRESGLTASDGQLPSQNAVATGNTEAEESAAQDELSSSMNPDSSGSIVSTGAEMTASTDERVFGRNYGPLPSEGKDSASNSHDVSADDTSERSFAIPRFDSSMQTTKGGIDPIAEDADGAIFTVLTNVVDKVAEQEEGLHSDAAGTSPDDRSVIVSPPVDQEDTSYDPDSQDGRVPEVVNAITELDGGPGSLGEAERGQEGQTELSKRHDAHQPTIVEDCIVGLVDGELILDSVSTEEIYEVADVEQPHAEIDAVEDNGDGTQECNDQRADEVTPSADSSFGDTEIDIEAAANSSEHNLDIENAENSVNEALNEANDDTSADVHSSGLQEMMNEESTETNPDEAIETLETVKDLQGTSVEDEYPGPSHLDTEAVDRVTESNTHYNERPTSEALTPEVHESPLDPPERGQTIAISDEEARAPDQDAEQPLFSNGADGAVPSVEHELLEQHLHVETDIYTYETGEYYDLNYTSAENATLEDEAEESVYQQGDNAEHTPLDQELVDRIEDLFLTYEQQVQQTEPAEVENTADYGDYYQDPFALSYEEQRSYDEYTAITGDQLIQEVEGSDALADVEPIESTIDIDTEAQDSTPLA</sequence>
<evidence type="ECO:0000256" key="1">
    <source>
        <dbReference type="SAM" id="MobiDB-lite"/>
    </source>
</evidence>
<feature type="compositionally biased region" description="Acidic residues" evidence="1">
    <location>
        <begin position="411"/>
        <end position="425"/>
    </location>
</feature>
<protein>
    <submittedName>
        <fullName evidence="2">Uncharacterized protein</fullName>
    </submittedName>
</protein>
<name>A0A8T1VDP6_9STRA</name>
<evidence type="ECO:0000313" key="3">
    <source>
        <dbReference type="Proteomes" id="UP000694044"/>
    </source>
</evidence>
<feature type="compositionally biased region" description="Basic and acidic residues" evidence="1">
    <location>
        <begin position="448"/>
        <end position="468"/>
    </location>
</feature>
<feature type="compositionally biased region" description="Basic and acidic residues" evidence="1">
    <location>
        <begin position="475"/>
        <end position="485"/>
    </location>
</feature>
<proteinExistence type="predicted"/>
<evidence type="ECO:0000313" key="2">
    <source>
        <dbReference type="EMBL" id="KAG7379215.1"/>
    </source>
</evidence>
<feature type="compositionally biased region" description="Polar residues" evidence="1">
    <location>
        <begin position="24"/>
        <end position="34"/>
    </location>
</feature>
<feature type="compositionally biased region" description="Basic and acidic residues" evidence="1">
    <location>
        <begin position="273"/>
        <end position="290"/>
    </location>
</feature>
<feature type="region of interest" description="Disordered" evidence="1">
    <location>
        <begin position="1"/>
        <end position="191"/>
    </location>
</feature>
<keyword evidence="3" id="KW-1185">Reference proteome</keyword>
<feature type="compositionally biased region" description="Acidic residues" evidence="1">
    <location>
        <begin position="239"/>
        <end position="249"/>
    </location>
</feature>
<dbReference type="EMBL" id="JAGDFM010000363">
    <property type="protein sequence ID" value="KAG7379215.1"/>
    <property type="molecule type" value="Genomic_DNA"/>
</dbReference>
<accession>A0A8T1VDP6</accession>
<reference evidence="2" key="1">
    <citation type="submission" date="2021-02" db="EMBL/GenBank/DDBJ databases">
        <authorList>
            <person name="Palmer J.M."/>
        </authorList>
    </citation>
    <scope>NUCLEOTIDE SEQUENCE</scope>
    <source>
        <strain evidence="2">SCRP734</strain>
    </source>
</reference>
<feature type="region of interest" description="Disordered" evidence="1">
    <location>
        <begin position="324"/>
        <end position="509"/>
    </location>
</feature>
<feature type="compositionally biased region" description="Polar residues" evidence="1">
    <location>
        <begin position="75"/>
        <end position="103"/>
    </location>
</feature>
<gene>
    <name evidence="2" type="ORF">PHYPSEUDO_008866</name>
</gene>